<evidence type="ECO:0000259" key="11">
    <source>
        <dbReference type="SMART" id="SM00013"/>
    </source>
</evidence>
<keyword evidence="3" id="KW-0964">Secreted</keyword>
<dbReference type="EMBL" id="JAUNZN010000022">
    <property type="protein sequence ID" value="KAK4809214.1"/>
    <property type="molecule type" value="Genomic_DNA"/>
</dbReference>
<reference evidence="12 13" key="1">
    <citation type="journal article" date="2023" name="J. Hered.">
        <title>Chromosome-level genome of the wood stork (Mycteria americana) provides insight into avian chromosome evolution.</title>
        <authorList>
            <person name="Flamio R. Jr."/>
            <person name="Ramstad K.M."/>
        </authorList>
    </citation>
    <scope>NUCLEOTIDE SEQUENCE [LARGE SCALE GENOMIC DNA]</scope>
    <source>
        <strain evidence="12">JAX WOST 10</strain>
    </source>
</reference>
<comment type="similarity">
    <text evidence="2">Belongs to the small leucine-rich proteoglycan (SLRP) family. SLRP class III subfamily.</text>
</comment>
<dbReference type="GO" id="GO:0030199">
    <property type="term" value="P:collagen fibril organization"/>
    <property type="evidence" value="ECO:0007669"/>
    <property type="project" value="TreeGrafter"/>
</dbReference>
<keyword evidence="13" id="KW-1185">Reference proteome</keyword>
<organism evidence="12 13">
    <name type="scientific">Mycteria americana</name>
    <name type="common">Wood stork</name>
    <dbReference type="NCBI Taxonomy" id="33587"/>
    <lineage>
        <taxon>Eukaryota</taxon>
        <taxon>Metazoa</taxon>
        <taxon>Chordata</taxon>
        <taxon>Craniata</taxon>
        <taxon>Vertebrata</taxon>
        <taxon>Euteleostomi</taxon>
        <taxon>Archelosauria</taxon>
        <taxon>Archosauria</taxon>
        <taxon>Dinosauria</taxon>
        <taxon>Saurischia</taxon>
        <taxon>Theropoda</taxon>
        <taxon>Coelurosauria</taxon>
        <taxon>Aves</taxon>
        <taxon>Neognathae</taxon>
        <taxon>Neoaves</taxon>
        <taxon>Aequornithes</taxon>
        <taxon>Ciconiiformes</taxon>
        <taxon>Ciconiidae</taxon>
        <taxon>Mycteria</taxon>
    </lineage>
</organism>
<keyword evidence="8" id="KW-1015">Disulfide bond</keyword>
<dbReference type="PANTHER" id="PTHR46269:SF4">
    <property type="entry name" value="OPTICIN"/>
    <property type="match status" value="1"/>
</dbReference>
<dbReference type="SMART" id="SM00013">
    <property type="entry name" value="LRRNT"/>
    <property type="match status" value="1"/>
</dbReference>
<evidence type="ECO:0000256" key="8">
    <source>
        <dbReference type="ARBA" id="ARBA00023157"/>
    </source>
</evidence>
<keyword evidence="5" id="KW-0433">Leucine-rich repeat</keyword>
<dbReference type="Gene3D" id="3.80.10.10">
    <property type="entry name" value="Ribonuclease Inhibitor"/>
    <property type="match status" value="1"/>
</dbReference>
<dbReference type="InterPro" id="IPR001611">
    <property type="entry name" value="Leu-rich_rpt"/>
</dbReference>
<keyword evidence="7" id="KW-0677">Repeat</keyword>
<feature type="domain" description="LRRNT" evidence="11">
    <location>
        <begin position="228"/>
        <end position="258"/>
    </location>
</feature>
<keyword evidence="9" id="KW-0325">Glycoprotein</keyword>
<dbReference type="GO" id="GO:0005615">
    <property type="term" value="C:extracellular space"/>
    <property type="evidence" value="ECO:0007669"/>
    <property type="project" value="TreeGrafter"/>
</dbReference>
<dbReference type="PANTHER" id="PTHR46269">
    <property type="entry name" value="EPIPHYCAN-RELATED"/>
    <property type="match status" value="1"/>
</dbReference>
<evidence type="ECO:0000256" key="3">
    <source>
        <dbReference type="ARBA" id="ARBA00022525"/>
    </source>
</evidence>
<keyword evidence="4" id="KW-0272">Extracellular matrix</keyword>
<evidence type="ECO:0000256" key="10">
    <source>
        <dbReference type="SAM" id="MobiDB-lite"/>
    </source>
</evidence>
<accession>A0AAN7MNL6</accession>
<dbReference type="SUPFAM" id="SSF52058">
    <property type="entry name" value="L domain-like"/>
    <property type="match status" value="1"/>
</dbReference>
<evidence type="ECO:0000256" key="1">
    <source>
        <dbReference type="ARBA" id="ARBA00004498"/>
    </source>
</evidence>
<dbReference type="InterPro" id="IPR032675">
    <property type="entry name" value="LRR_dom_sf"/>
</dbReference>
<gene>
    <name evidence="12" type="ORF">QYF61_009411</name>
</gene>
<dbReference type="InterPro" id="IPR000372">
    <property type="entry name" value="LRRNT"/>
</dbReference>
<dbReference type="GO" id="GO:0031012">
    <property type="term" value="C:extracellular matrix"/>
    <property type="evidence" value="ECO:0007669"/>
    <property type="project" value="TreeGrafter"/>
</dbReference>
<proteinExistence type="inferred from homology"/>
<dbReference type="SMART" id="SM00369">
    <property type="entry name" value="LRR_TYP"/>
    <property type="match status" value="4"/>
</dbReference>
<dbReference type="GO" id="GO:0061975">
    <property type="term" value="P:articular cartilage development"/>
    <property type="evidence" value="ECO:0007669"/>
    <property type="project" value="TreeGrafter"/>
</dbReference>
<evidence type="ECO:0000313" key="13">
    <source>
        <dbReference type="Proteomes" id="UP001333110"/>
    </source>
</evidence>
<dbReference type="Proteomes" id="UP001333110">
    <property type="component" value="Unassembled WGS sequence"/>
</dbReference>
<evidence type="ECO:0000256" key="7">
    <source>
        <dbReference type="ARBA" id="ARBA00022737"/>
    </source>
</evidence>
<name>A0AAN7MNL6_MYCAM</name>
<dbReference type="GO" id="GO:0060348">
    <property type="term" value="P:bone development"/>
    <property type="evidence" value="ECO:0007669"/>
    <property type="project" value="TreeGrafter"/>
</dbReference>
<comment type="subcellular location">
    <subcellularLocation>
        <location evidence="1">Secreted</location>
        <location evidence="1">Extracellular space</location>
        <location evidence="1">Extracellular matrix</location>
    </subcellularLocation>
</comment>
<dbReference type="InterPro" id="IPR043547">
    <property type="entry name" value="Mimecan/Epiphycan/Opticin"/>
</dbReference>
<dbReference type="PROSITE" id="PS51450">
    <property type="entry name" value="LRR"/>
    <property type="match status" value="1"/>
</dbReference>
<evidence type="ECO:0000313" key="12">
    <source>
        <dbReference type="EMBL" id="KAK4809214.1"/>
    </source>
</evidence>
<protein>
    <recommendedName>
        <fullName evidence="11">LRRNT domain-containing protein</fullName>
    </recommendedName>
</protein>
<keyword evidence="6" id="KW-0732">Signal</keyword>
<sequence length="467" mass="51375">MGATSRDTWPHPALHRWPCWSPALPGTTVPSAALGAVTPAGCRMRTLAWLGMASLCLGAAWAVPAKEERRKAEEPKADLALYENLDLENYDLTLDNYGEILDLSNYEELYDYGDLAPKIEVGTLAPRPKDPATLPNLGTAAETLKLQSPTTAGPVRPAPVPPQGERGPLGAAQRGLVPMGCSHISRGWQGWCSGEKGANPFATSRQQQLFALPRANWGVASAPPGLPSCLLCLCIGTSVYCDDADLEHIPPLPPETTYLYARFNRIGTIRASDFTGLSTSRQGKGQALQWGMGGISGSAWVPVHLLPPLPPEKLKRIDLTSNFISWVDVDAFRLLPSLQELILPENRLTALPELPRSIVRLDARLNRIPSTGLRPEAFRDLKQLQFLHLSDNQLDYIPVPLPQSLRSLHLQNNNIQTMHEDTFCDSQDHSQIRRALEDIRLDGNPINLSLFPNAYFCLPRLPTGRFF</sequence>
<evidence type="ECO:0000256" key="9">
    <source>
        <dbReference type="ARBA" id="ARBA00023180"/>
    </source>
</evidence>
<evidence type="ECO:0000256" key="5">
    <source>
        <dbReference type="ARBA" id="ARBA00022614"/>
    </source>
</evidence>
<dbReference type="Pfam" id="PF00560">
    <property type="entry name" value="LRR_1"/>
    <property type="match status" value="1"/>
</dbReference>
<evidence type="ECO:0000256" key="4">
    <source>
        <dbReference type="ARBA" id="ARBA00022530"/>
    </source>
</evidence>
<evidence type="ECO:0000256" key="2">
    <source>
        <dbReference type="ARBA" id="ARBA00006912"/>
    </source>
</evidence>
<dbReference type="InterPro" id="IPR003591">
    <property type="entry name" value="Leu-rich_rpt_typical-subtyp"/>
</dbReference>
<comment type="caution">
    <text evidence="12">The sequence shown here is derived from an EMBL/GenBank/DDBJ whole genome shotgun (WGS) entry which is preliminary data.</text>
</comment>
<feature type="region of interest" description="Disordered" evidence="10">
    <location>
        <begin position="146"/>
        <end position="167"/>
    </location>
</feature>
<evidence type="ECO:0000256" key="6">
    <source>
        <dbReference type="ARBA" id="ARBA00022729"/>
    </source>
</evidence>
<dbReference type="AlphaFoldDB" id="A0AAN7MNL6"/>
<dbReference type="SMART" id="SM00364">
    <property type="entry name" value="LRR_BAC"/>
    <property type="match status" value="3"/>
</dbReference>